<keyword evidence="3" id="KW-0808">Transferase</keyword>
<feature type="binding site" evidence="7">
    <location>
        <position position="42"/>
    </location>
    <ligand>
        <name>ATP</name>
        <dbReference type="ChEBI" id="CHEBI:30616"/>
    </ligand>
</feature>
<keyword evidence="12" id="KW-1185">Reference proteome</keyword>
<dbReference type="GO" id="GO:0005524">
    <property type="term" value="F:ATP binding"/>
    <property type="evidence" value="ECO:0007669"/>
    <property type="project" value="UniProtKB-UniRule"/>
</dbReference>
<dbReference type="GO" id="GO:0004674">
    <property type="term" value="F:protein serine/threonine kinase activity"/>
    <property type="evidence" value="ECO:0007669"/>
    <property type="project" value="UniProtKB-KW"/>
</dbReference>
<accession>A0A6P2BRI9</accession>
<evidence type="ECO:0000256" key="3">
    <source>
        <dbReference type="ARBA" id="ARBA00022679"/>
    </source>
</evidence>
<feature type="region of interest" description="Disordered" evidence="8">
    <location>
        <begin position="277"/>
        <end position="322"/>
    </location>
</feature>
<evidence type="ECO:0000313" key="12">
    <source>
        <dbReference type="Proteomes" id="UP000460272"/>
    </source>
</evidence>
<dbReference type="InterPro" id="IPR017441">
    <property type="entry name" value="Protein_kinase_ATP_BS"/>
</dbReference>
<keyword evidence="9" id="KW-0472">Membrane</keyword>
<dbReference type="InterPro" id="IPR015943">
    <property type="entry name" value="WD40/YVTN_repeat-like_dom_sf"/>
</dbReference>
<evidence type="ECO:0000313" key="11">
    <source>
        <dbReference type="EMBL" id="TVZ00826.1"/>
    </source>
</evidence>
<dbReference type="SUPFAM" id="SSF69322">
    <property type="entry name" value="Tricorn protease domain 2"/>
    <property type="match status" value="1"/>
</dbReference>
<dbReference type="EMBL" id="RPFW01000008">
    <property type="protein sequence ID" value="TVZ00826.1"/>
    <property type="molecule type" value="Genomic_DNA"/>
</dbReference>
<dbReference type="AlphaFoldDB" id="A0A6P2BRI9"/>
<evidence type="ECO:0000256" key="5">
    <source>
        <dbReference type="ARBA" id="ARBA00022777"/>
    </source>
</evidence>
<evidence type="ECO:0000256" key="1">
    <source>
        <dbReference type="ARBA" id="ARBA00012513"/>
    </source>
</evidence>
<keyword evidence="9" id="KW-0812">Transmembrane</keyword>
<name>A0A6P2BRI9_9ACTN</name>
<evidence type="ECO:0000256" key="6">
    <source>
        <dbReference type="ARBA" id="ARBA00022840"/>
    </source>
</evidence>
<dbReference type="InterPro" id="IPR000719">
    <property type="entry name" value="Prot_kinase_dom"/>
</dbReference>
<feature type="compositionally biased region" description="Low complexity" evidence="8">
    <location>
        <begin position="296"/>
        <end position="316"/>
    </location>
</feature>
<dbReference type="OrthoDB" id="4336591at2"/>
<dbReference type="Proteomes" id="UP000460272">
    <property type="component" value="Unassembled WGS sequence"/>
</dbReference>
<keyword evidence="6 7" id="KW-0067">ATP-binding</keyword>
<organism evidence="11 12">
    <name type="scientific">Trebonia kvetii</name>
    <dbReference type="NCBI Taxonomy" id="2480626"/>
    <lineage>
        <taxon>Bacteria</taxon>
        <taxon>Bacillati</taxon>
        <taxon>Actinomycetota</taxon>
        <taxon>Actinomycetes</taxon>
        <taxon>Streptosporangiales</taxon>
        <taxon>Treboniaceae</taxon>
        <taxon>Trebonia</taxon>
    </lineage>
</organism>
<dbReference type="Gene3D" id="3.30.200.20">
    <property type="entry name" value="Phosphorylase Kinase, domain 1"/>
    <property type="match status" value="1"/>
</dbReference>
<feature type="transmembrane region" description="Helical" evidence="9">
    <location>
        <begin position="366"/>
        <end position="387"/>
    </location>
</feature>
<keyword evidence="2" id="KW-0723">Serine/threonine-protein kinase</keyword>
<dbReference type="PROSITE" id="PS50011">
    <property type="entry name" value="PROTEIN_KINASE_DOM"/>
    <property type="match status" value="1"/>
</dbReference>
<keyword evidence="4 7" id="KW-0547">Nucleotide-binding</keyword>
<dbReference type="InterPro" id="IPR011009">
    <property type="entry name" value="Kinase-like_dom_sf"/>
</dbReference>
<evidence type="ECO:0000256" key="2">
    <source>
        <dbReference type="ARBA" id="ARBA00022527"/>
    </source>
</evidence>
<dbReference type="Gene3D" id="2.130.10.10">
    <property type="entry name" value="YVTN repeat-like/Quinoprotein amine dehydrogenase"/>
    <property type="match status" value="2"/>
</dbReference>
<sequence length="727" mass="73640">MPGAVGIVVAGRYLLAEPVGQGGMSRAWRARDQLLDREVAVKEILFPLQSPDERAELLARAMREARAAARLDHEGVATVYDVVEHDDAPWIVMRFVPGPSIGAEIARLGRLPWRRTARIGEQVAAALAHAHAAGIVHRGLKPDNILLAGPSGDRAVVTDFGIASIIDATTELTGTSLRIGTVDFMAPEQLEDGRVGPPADLWALGVTLHTATEGAPPFAGSTMAAVMTSILTRPPAPAAQAGPLRELIAALLDKDPSRRPDAPAVAAALAAIAEAAPDAPQDAAPGALPHAPPDASPDAPQDAAPAVAPQPHPVRAGPALSDVTSTTHWLRPQTAAAGLVPAAAPAPAPARQDDGLAGSAGKQPRLLVGLVTGIAMIVILVLVVEIFSPSRSSRQGTAGRPLSATPVGQLAGPSGYQVQGAAFSPDGATVAASFRASAGGGAARGRVVRWGARSRVPLTPLTDSGGLPGLSGVAFSPERGTSLAAASGDGVAVWNLSNRAVNVYRSPDARAGAPIPGKGTVVSVAYTQDGKSVAVADFGGGIYLLNPADGQWAGKSFTVPSYPTQVAVSPTGATLAVADSAGHVYLWSQSGGARLVAAGADKQSPQTLAFSPDGKTLAIAAPGGVLLLDVITGKLAAPLGGQLPPPVAVAFSADGGTLAVADVDGGIVLADLATRQLLPFQAGVAGLDGVAFSPDGTTLAAYGFDANTISLYRVKYAASLRGRRGYW</sequence>
<feature type="compositionally biased region" description="Low complexity" evidence="8">
    <location>
        <begin position="277"/>
        <end position="289"/>
    </location>
</feature>
<keyword evidence="9" id="KW-1133">Transmembrane helix</keyword>
<evidence type="ECO:0000256" key="8">
    <source>
        <dbReference type="SAM" id="MobiDB-lite"/>
    </source>
</evidence>
<dbReference type="SUPFAM" id="SSF56112">
    <property type="entry name" value="Protein kinase-like (PK-like)"/>
    <property type="match status" value="1"/>
</dbReference>
<dbReference type="CDD" id="cd14014">
    <property type="entry name" value="STKc_PknB_like"/>
    <property type="match status" value="1"/>
</dbReference>
<evidence type="ECO:0000259" key="10">
    <source>
        <dbReference type="PROSITE" id="PS50011"/>
    </source>
</evidence>
<keyword evidence="5" id="KW-0418">Kinase</keyword>
<protein>
    <recommendedName>
        <fullName evidence="1">non-specific serine/threonine protein kinase</fullName>
        <ecNumber evidence="1">2.7.11.1</ecNumber>
    </recommendedName>
</protein>
<dbReference type="EC" id="2.7.11.1" evidence="1"/>
<dbReference type="InterPro" id="IPR001680">
    <property type="entry name" value="WD40_rpt"/>
</dbReference>
<evidence type="ECO:0000256" key="4">
    <source>
        <dbReference type="ARBA" id="ARBA00022741"/>
    </source>
</evidence>
<dbReference type="Gene3D" id="1.10.510.10">
    <property type="entry name" value="Transferase(Phosphotransferase) domain 1"/>
    <property type="match status" value="1"/>
</dbReference>
<dbReference type="Pfam" id="PF00069">
    <property type="entry name" value="Pkinase"/>
    <property type="match status" value="1"/>
</dbReference>
<proteinExistence type="predicted"/>
<dbReference type="RefSeq" id="WP_145860604.1">
    <property type="nucleotide sequence ID" value="NZ_RPFW01000008.1"/>
</dbReference>
<dbReference type="PANTHER" id="PTHR43289">
    <property type="entry name" value="MITOGEN-ACTIVATED PROTEIN KINASE KINASE KINASE 20-RELATED"/>
    <property type="match status" value="1"/>
</dbReference>
<gene>
    <name evidence="11" type="ORF">EAS64_36375</name>
</gene>
<dbReference type="PROSITE" id="PS00107">
    <property type="entry name" value="PROTEIN_KINASE_ATP"/>
    <property type="match status" value="1"/>
</dbReference>
<evidence type="ECO:0000256" key="9">
    <source>
        <dbReference type="SAM" id="Phobius"/>
    </source>
</evidence>
<evidence type="ECO:0000256" key="7">
    <source>
        <dbReference type="PROSITE-ProRule" id="PRU10141"/>
    </source>
</evidence>
<feature type="domain" description="Protein kinase" evidence="10">
    <location>
        <begin position="13"/>
        <end position="272"/>
    </location>
</feature>
<comment type="caution">
    <text evidence="11">The sequence shown here is derived from an EMBL/GenBank/DDBJ whole genome shotgun (WGS) entry which is preliminary data.</text>
</comment>
<dbReference type="SMART" id="SM00320">
    <property type="entry name" value="WD40"/>
    <property type="match status" value="6"/>
</dbReference>
<reference evidence="11 12" key="1">
    <citation type="submission" date="2018-11" db="EMBL/GenBank/DDBJ databases">
        <title>Trebonia kvetii gen.nov., sp.nov., a novel acidophilic actinobacterium, and proposal of the new actinobacterial family Treboniaceae fam. nov.</title>
        <authorList>
            <person name="Rapoport D."/>
            <person name="Sagova-Mareckova M."/>
            <person name="Sedlacek I."/>
            <person name="Provaznik J."/>
            <person name="Kralova S."/>
            <person name="Pavlinic D."/>
            <person name="Benes V."/>
            <person name="Kopecky J."/>
        </authorList>
    </citation>
    <scope>NUCLEOTIDE SEQUENCE [LARGE SCALE GENOMIC DNA]</scope>
    <source>
        <strain evidence="11 12">15Tr583</strain>
    </source>
</reference>
<dbReference type="PANTHER" id="PTHR43289:SF6">
    <property type="entry name" value="SERINE_THREONINE-PROTEIN KINASE NEKL-3"/>
    <property type="match status" value="1"/>
</dbReference>